<keyword evidence="2 5" id="KW-0378">Hydrolase</keyword>
<name>A0A4V2JTD9_PROTD</name>
<dbReference type="InterPro" id="IPR012338">
    <property type="entry name" value="Beta-lactam/transpept-like"/>
</dbReference>
<dbReference type="Pfam" id="PF02113">
    <property type="entry name" value="Peptidase_S13"/>
    <property type="match status" value="1"/>
</dbReference>
<proteinExistence type="inferred from homology"/>
<evidence type="ECO:0000256" key="2">
    <source>
        <dbReference type="ARBA" id="ARBA00022801"/>
    </source>
</evidence>
<evidence type="ECO:0000256" key="3">
    <source>
        <dbReference type="SAM" id="MobiDB-lite"/>
    </source>
</evidence>
<dbReference type="InterPro" id="IPR000667">
    <property type="entry name" value="Peptidase_S13"/>
</dbReference>
<dbReference type="PRINTS" id="PR00922">
    <property type="entry name" value="DADACBPTASE3"/>
</dbReference>
<comment type="similarity">
    <text evidence="1">Belongs to the peptidase S13 family.</text>
</comment>
<comment type="caution">
    <text evidence="5">The sequence shown here is derived from an EMBL/GenBank/DDBJ whole genome shotgun (WGS) entry which is preliminary data.</text>
</comment>
<keyword evidence="4" id="KW-0732">Signal</keyword>
<dbReference type="PROSITE" id="PS51257">
    <property type="entry name" value="PROKAR_LIPOPROTEIN"/>
    <property type="match status" value="1"/>
</dbReference>
<reference evidence="5 6" key="1">
    <citation type="submission" date="2019-01" db="EMBL/GenBank/DDBJ databases">
        <title>Lactibacter flavus gen. nov., sp. nov., a novel bacterium of the family Propionibacteriaceae isolated from raw milk and dairy products.</title>
        <authorList>
            <person name="Huptas C."/>
            <person name="Wenning M."/>
            <person name="Breitenwieser F."/>
            <person name="Doll E."/>
            <person name="Von Neubeck M."/>
            <person name="Busse H.-J."/>
            <person name="Scherer S."/>
        </authorList>
    </citation>
    <scope>NUCLEOTIDE SEQUENCE [LARGE SCALE GENOMIC DNA]</scope>
    <source>
        <strain evidence="5 6">DSM 22130</strain>
    </source>
</reference>
<organism evidence="5 6">
    <name type="scientific">Propioniciclava tarda</name>
    <dbReference type="NCBI Taxonomy" id="433330"/>
    <lineage>
        <taxon>Bacteria</taxon>
        <taxon>Bacillati</taxon>
        <taxon>Actinomycetota</taxon>
        <taxon>Actinomycetes</taxon>
        <taxon>Propionibacteriales</taxon>
        <taxon>Propionibacteriaceae</taxon>
        <taxon>Propioniciclava</taxon>
    </lineage>
</organism>
<dbReference type="GO" id="GO:0006508">
    <property type="term" value="P:proteolysis"/>
    <property type="evidence" value="ECO:0007669"/>
    <property type="project" value="InterPro"/>
</dbReference>
<dbReference type="Proteomes" id="UP000291933">
    <property type="component" value="Unassembled WGS sequence"/>
</dbReference>
<feature type="region of interest" description="Disordered" evidence="3">
    <location>
        <begin position="35"/>
        <end position="69"/>
    </location>
</feature>
<evidence type="ECO:0000256" key="1">
    <source>
        <dbReference type="ARBA" id="ARBA00006096"/>
    </source>
</evidence>
<keyword evidence="5" id="KW-0645">Protease</keyword>
<evidence type="ECO:0000313" key="6">
    <source>
        <dbReference type="Proteomes" id="UP000291933"/>
    </source>
</evidence>
<keyword evidence="5" id="KW-0121">Carboxypeptidase</keyword>
<gene>
    <name evidence="5" type="primary">dacB</name>
    <name evidence="5" type="ORF">ET996_03030</name>
</gene>
<sequence>MVHHPRSKRCVSALGIGGAALSLLAGCAVQRYSPSAGPSTPQSSLSTPGTPSAVATSVSVQPSSPAPSPTVTFAAADPALAAKLAGLLTTAATPKPAPVPSVLSVVVADASGGAPLYAKGAEAALIPASTQKVLTTMAALSILGPQYRFSTTVSAAATPADGVLTGDLYLQGDGDPTTDEADYAALASAVSAAGIKRVTGSVIVDASAFDDVDYNDNWGSPFPNVSRPPVEALTVSPATVSRLGSVRHVGSVEVSYAGAATEGKPAVVTLKPASASAYVKIDNKSKTTKAGRNLISLARAPGSNTITVTGSLAVANPAVVWPMTVENPALYAGAVFKSALASAGVTVKGAVVRGTKPADATQLGAHQSAPLSQIVHDTLKESNNGYAEHLVKALGRTPTSPGSWASGTARVRDWLSSSGIPTDGIVLLDGSGFSGGNRVSARTLVGALQYARGQAWFNAFYDGLPVAGVDDVDVAGTLAKRLVGTPAAGNLRAKTGTLNVSRSLAGYVTGADGRPYAFAIIGNDKLSSVLAYEDAVAILLATWRS</sequence>
<keyword evidence="6" id="KW-1185">Reference proteome</keyword>
<dbReference type="AlphaFoldDB" id="A0A4V2JTD9"/>
<dbReference type="PANTHER" id="PTHR30023:SF0">
    <property type="entry name" value="PENICILLIN-SENSITIVE CARBOXYPEPTIDASE A"/>
    <property type="match status" value="1"/>
</dbReference>
<feature type="signal peptide" evidence="4">
    <location>
        <begin position="1"/>
        <end position="25"/>
    </location>
</feature>
<dbReference type="NCBIfam" id="TIGR00666">
    <property type="entry name" value="PBP4"/>
    <property type="match status" value="1"/>
</dbReference>
<feature type="compositionally biased region" description="Polar residues" evidence="3">
    <location>
        <begin position="35"/>
        <end position="49"/>
    </location>
</feature>
<evidence type="ECO:0000313" key="5">
    <source>
        <dbReference type="EMBL" id="TBT95961.1"/>
    </source>
</evidence>
<feature type="chain" id="PRO_5039124097" evidence="4">
    <location>
        <begin position="26"/>
        <end position="545"/>
    </location>
</feature>
<dbReference type="EMBL" id="SDMR01000002">
    <property type="protein sequence ID" value="TBT95961.1"/>
    <property type="molecule type" value="Genomic_DNA"/>
</dbReference>
<accession>A0A4V2JTD9</accession>
<evidence type="ECO:0000256" key="4">
    <source>
        <dbReference type="SAM" id="SignalP"/>
    </source>
</evidence>
<feature type="compositionally biased region" description="Low complexity" evidence="3">
    <location>
        <begin position="50"/>
        <end position="69"/>
    </location>
</feature>
<dbReference type="Gene3D" id="3.50.80.20">
    <property type="entry name" value="D-Ala-D-Ala carboxypeptidase C, peptidase S13"/>
    <property type="match status" value="1"/>
</dbReference>
<dbReference type="GO" id="GO:0000270">
    <property type="term" value="P:peptidoglycan metabolic process"/>
    <property type="evidence" value="ECO:0007669"/>
    <property type="project" value="TreeGrafter"/>
</dbReference>
<dbReference type="EC" id="3.4.16.4" evidence="5"/>
<dbReference type="GO" id="GO:0009002">
    <property type="term" value="F:serine-type D-Ala-D-Ala carboxypeptidase activity"/>
    <property type="evidence" value="ECO:0007669"/>
    <property type="project" value="UniProtKB-EC"/>
</dbReference>
<dbReference type="OrthoDB" id="9802627at2"/>
<protein>
    <submittedName>
        <fullName evidence="5">D-alanyl-D-alanine carboxypeptidase/D-alanyl-D-alanine-endopeptidase</fullName>
        <ecNumber evidence="5">3.4.16.4</ecNumber>
    </submittedName>
</protein>
<dbReference type="SUPFAM" id="SSF56601">
    <property type="entry name" value="beta-lactamase/transpeptidase-like"/>
    <property type="match status" value="1"/>
</dbReference>
<dbReference type="Gene3D" id="3.40.710.10">
    <property type="entry name" value="DD-peptidase/beta-lactamase superfamily"/>
    <property type="match status" value="1"/>
</dbReference>
<dbReference type="PANTHER" id="PTHR30023">
    <property type="entry name" value="D-ALANYL-D-ALANINE CARBOXYPEPTIDASE"/>
    <property type="match status" value="1"/>
</dbReference>